<accession>A0ABX2FL18</accession>
<reference evidence="1 2" key="1">
    <citation type="submission" date="2020-05" db="EMBL/GenBank/DDBJ databases">
        <title>Genomic Encyclopedia of Type Strains, Phase IV (KMG-V): Genome sequencing to study the core and pangenomes of soil and plant-associated prokaryotes.</title>
        <authorList>
            <person name="Whitman W."/>
        </authorList>
    </citation>
    <scope>NUCLEOTIDE SEQUENCE [LARGE SCALE GENOMIC DNA]</scope>
    <source>
        <strain evidence="1 2">9A</strain>
    </source>
</reference>
<comment type="caution">
    <text evidence="1">The sequence shown here is derived from an EMBL/GenBank/DDBJ whole genome shotgun (WGS) entry which is preliminary data.</text>
</comment>
<proteinExistence type="predicted"/>
<name>A0ABX2FL18_9BACT</name>
<gene>
    <name evidence="1" type="ORF">HNP98_000635</name>
</gene>
<dbReference type="EMBL" id="JABSNP010000002">
    <property type="protein sequence ID" value="NRT17828.1"/>
    <property type="molecule type" value="Genomic_DNA"/>
</dbReference>
<organism evidence="1 2">
    <name type="scientific">Hymenobacter caeli</name>
    <dbReference type="NCBI Taxonomy" id="2735894"/>
    <lineage>
        <taxon>Bacteria</taxon>
        <taxon>Pseudomonadati</taxon>
        <taxon>Bacteroidota</taxon>
        <taxon>Cytophagia</taxon>
        <taxon>Cytophagales</taxon>
        <taxon>Hymenobacteraceae</taxon>
        <taxon>Hymenobacter</taxon>
    </lineage>
</organism>
<protein>
    <recommendedName>
        <fullName evidence="3">Lipocalin-like domain-containing protein</fullName>
    </recommendedName>
</protein>
<evidence type="ECO:0008006" key="3">
    <source>
        <dbReference type="Google" id="ProtNLM"/>
    </source>
</evidence>
<evidence type="ECO:0000313" key="2">
    <source>
        <dbReference type="Proteomes" id="UP000779507"/>
    </source>
</evidence>
<keyword evidence="2" id="KW-1185">Reference proteome</keyword>
<evidence type="ECO:0000313" key="1">
    <source>
        <dbReference type="EMBL" id="NRT17828.1"/>
    </source>
</evidence>
<dbReference type="Proteomes" id="UP000779507">
    <property type="component" value="Unassembled WGS sequence"/>
</dbReference>
<dbReference type="RefSeq" id="WP_173808597.1">
    <property type="nucleotide sequence ID" value="NZ_JABSNP010000002.1"/>
</dbReference>
<dbReference type="PROSITE" id="PS51257">
    <property type="entry name" value="PROKAR_LIPOPROTEIN"/>
    <property type="match status" value="1"/>
</dbReference>
<sequence>MKAFLLAGALGCAAQLTTGCKHDTDTAPVGYDTLAGATGHWEWDRSIYGFASPRTPASVGFTRQLVFAADGQLAVKRNGQNYYQTGYQRSVGTGGPCASPNAPVVTFTSENGLPNSDAKAYGVEQQNGQRTLYLNGAATCLDGDAYETYHWVAE</sequence>